<name>A0AB33EDE3_9PSED</name>
<dbReference type="EMBL" id="CP023466">
    <property type="protein sequence ID" value="ATE77197.1"/>
    <property type="molecule type" value="Genomic_DNA"/>
</dbReference>
<reference evidence="1 2" key="1">
    <citation type="submission" date="2017-09" db="EMBL/GenBank/DDBJ databases">
        <title>Complete Genome sequence of Lysobacter capsici KNU-15.</title>
        <authorList>
            <person name="Kim M.-C."/>
            <person name="Yi H."/>
            <person name="Lee D.-W."/>
            <person name="Shin J.-H."/>
        </authorList>
    </citation>
    <scope>NUCLEOTIDE SEQUENCE [LARGE SCALE GENOMIC DNA]</scope>
    <source>
        <strain evidence="1 2">KNU-15</strain>
    </source>
</reference>
<evidence type="ECO:0000313" key="1">
    <source>
        <dbReference type="EMBL" id="ATE77197.1"/>
    </source>
</evidence>
<organism evidence="1 2">
    <name type="scientific">Pseudomonas frederiksbergensis</name>
    <dbReference type="NCBI Taxonomy" id="104087"/>
    <lineage>
        <taxon>Bacteria</taxon>
        <taxon>Pseudomonadati</taxon>
        <taxon>Pseudomonadota</taxon>
        <taxon>Gammaproteobacteria</taxon>
        <taxon>Pseudomonadales</taxon>
        <taxon>Pseudomonadaceae</taxon>
        <taxon>Pseudomonas</taxon>
    </lineage>
</organism>
<protein>
    <submittedName>
        <fullName evidence="1">Uncharacterized protein</fullName>
    </submittedName>
</protein>
<accession>A0AB33EDE3</accession>
<gene>
    <name evidence="1" type="ORF">CNN82_12495</name>
</gene>
<dbReference type="Proteomes" id="UP000218385">
    <property type="component" value="Chromosome"/>
</dbReference>
<sequence length="88" mass="9791">MWEGIPLFDVSDAIRLIEYCEGNDIAVLGIEGFRIAGDKRVPDMDCIVGFSASINEDGFVGKSLEVSKRIIKEVDDLETLLEFLLVKI</sequence>
<dbReference type="AlphaFoldDB" id="A0AB33EDE3"/>
<evidence type="ECO:0000313" key="2">
    <source>
        <dbReference type="Proteomes" id="UP000218385"/>
    </source>
</evidence>
<proteinExistence type="predicted"/>